<evidence type="ECO:0000259" key="4">
    <source>
        <dbReference type="Pfam" id="PF00905"/>
    </source>
</evidence>
<comment type="similarity">
    <text evidence="2">Belongs to the transpeptidase family.</text>
</comment>
<dbReference type="Gene3D" id="3.90.1310.10">
    <property type="entry name" value="Penicillin-binding protein 2a (Domain 2)"/>
    <property type="match status" value="1"/>
</dbReference>
<dbReference type="InterPro" id="IPR005311">
    <property type="entry name" value="PBP_dimer"/>
</dbReference>
<dbReference type="InterPro" id="IPR012338">
    <property type="entry name" value="Beta-lactam/transpept-like"/>
</dbReference>
<keyword evidence="3" id="KW-0472">Membrane</keyword>
<comment type="subcellular location">
    <subcellularLocation>
        <location evidence="1">Cell membrane</location>
        <topology evidence="1">Single-pass membrane protein</topology>
    </subcellularLocation>
</comment>
<evidence type="ECO:0000256" key="1">
    <source>
        <dbReference type="ARBA" id="ARBA00004162"/>
    </source>
</evidence>
<evidence type="ECO:0000256" key="2">
    <source>
        <dbReference type="ARBA" id="ARBA00007171"/>
    </source>
</evidence>
<evidence type="ECO:0000313" key="6">
    <source>
        <dbReference type="EMBL" id="GGC98590.1"/>
    </source>
</evidence>
<dbReference type="Pfam" id="PF03717">
    <property type="entry name" value="PBP_dimer"/>
    <property type="match status" value="1"/>
</dbReference>
<sequence length="624" mass="68591">MSMKNKIKNFVKKKNLNPMNNRKKVGIILFATSIGLFFLFAFRLTYIVAVGKVAGVSLPEKTADLYQGSSVVKAKRGAILDRNGEVIAEDATSYSVYAILSETYLGEENKKLYAQKKDFDALADILDRNTELSKDEALKYLNAGVNEDGTVKFQVEFGSKGKNITLETRQKIEDELKEKKLAGLYFEGHPARIYPNGVFASHFIGYTDAADADDDAKGLIGKMGLEESYNDILSGKDGKIDYKKDVYGNPLPGTIASEKKAVDGKDIYTTLDMRIQSQLETLMDPVLEEYKPEEMTAMLMKAKTGEIIAMSQRPSFNPETKEGLGKDAIWRNLLVEDKFEPGSTMKLFTAAAAIQDGKFNPNATFAYPAGGYKLDDRTVNDHDFGAIGTLTFRQAISWSSNVGMLTLEQSMGGEKWKSYLEKFGFGKSTNSGLAGESAGSLPGDNWVDQAMSSFGQAVDVTNFQMMQAFTAIANDGSMLKPQYISKIVDKNTGDEKVTQPEKVGQQVVTPQAASDIRTYMVDTVEDPTYGIAYDVYTVPGYHVAAKTGTAQITGENGYMAGLTDYTYSVVEMVPADNPEYILYLTMKKPQTYTREALAKIANPLMKVVMDSADSQSTGTVETEK</sequence>
<dbReference type="InterPro" id="IPR001460">
    <property type="entry name" value="PCN-bd_Tpept"/>
</dbReference>
<keyword evidence="6" id="KW-0132">Cell division</keyword>
<reference evidence="7" key="1">
    <citation type="journal article" date="2019" name="Int. J. Syst. Evol. Microbiol.">
        <title>The Global Catalogue of Microorganisms (GCM) 10K type strain sequencing project: providing services to taxonomists for standard genome sequencing and annotation.</title>
        <authorList>
            <consortium name="The Broad Institute Genomics Platform"/>
            <consortium name="The Broad Institute Genome Sequencing Center for Infectious Disease"/>
            <person name="Wu L."/>
            <person name="Ma J."/>
        </authorList>
    </citation>
    <scope>NUCLEOTIDE SEQUENCE [LARGE SCALE GENOMIC DNA]</scope>
    <source>
        <strain evidence="7">CGMCC 1.15942</strain>
    </source>
</reference>
<evidence type="ECO:0000259" key="5">
    <source>
        <dbReference type="Pfam" id="PF03717"/>
    </source>
</evidence>
<dbReference type="InterPro" id="IPR050515">
    <property type="entry name" value="Beta-lactam/transpept"/>
</dbReference>
<dbReference type="Gene3D" id="3.40.710.10">
    <property type="entry name" value="DD-peptidase/beta-lactamase superfamily"/>
    <property type="match status" value="1"/>
</dbReference>
<feature type="domain" description="Penicillin-binding protein dimerisation" evidence="5">
    <location>
        <begin position="72"/>
        <end position="251"/>
    </location>
</feature>
<dbReference type="Gene3D" id="2.20.70.70">
    <property type="match status" value="1"/>
</dbReference>
<accession>A0ABQ1PKP9</accession>
<dbReference type="Gene3D" id="3.30.70.2110">
    <property type="match status" value="1"/>
</dbReference>
<dbReference type="Pfam" id="PF00905">
    <property type="entry name" value="Transpeptidase"/>
    <property type="match status" value="1"/>
</dbReference>
<dbReference type="SUPFAM" id="SSF56519">
    <property type="entry name" value="Penicillin binding protein dimerisation domain"/>
    <property type="match status" value="1"/>
</dbReference>
<dbReference type="Proteomes" id="UP000630615">
    <property type="component" value="Unassembled WGS sequence"/>
</dbReference>
<feature type="domain" description="Penicillin-binding protein transpeptidase" evidence="4">
    <location>
        <begin position="295"/>
        <end position="606"/>
    </location>
</feature>
<dbReference type="PANTHER" id="PTHR30627:SF26">
    <property type="entry name" value="PENICILLIN-BINDING PROTEIN 2B"/>
    <property type="match status" value="1"/>
</dbReference>
<evidence type="ECO:0000313" key="7">
    <source>
        <dbReference type="Proteomes" id="UP000630615"/>
    </source>
</evidence>
<dbReference type="GO" id="GO:0051301">
    <property type="term" value="P:cell division"/>
    <property type="evidence" value="ECO:0007669"/>
    <property type="project" value="UniProtKB-KW"/>
</dbReference>
<gene>
    <name evidence="6" type="primary">pbpC</name>
    <name evidence="6" type="ORF">GCM10011573_30160</name>
</gene>
<keyword evidence="6" id="KW-0131">Cell cycle</keyword>
<dbReference type="PANTHER" id="PTHR30627">
    <property type="entry name" value="PEPTIDOGLYCAN D,D-TRANSPEPTIDASE"/>
    <property type="match status" value="1"/>
</dbReference>
<organism evidence="6 7">
    <name type="scientific">Enterococcus wangshanyuanii</name>
    <dbReference type="NCBI Taxonomy" id="2005703"/>
    <lineage>
        <taxon>Bacteria</taxon>
        <taxon>Bacillati</taxon>
        <taxon>Bacillota</taxon>
        <taxon>Bacilli</taxon>
        <taxon>Lactobacillales</taxon>
        <taxon>Enterococcaceae</taxon>
        <taxon>Enterococcus</taxon>
    </lineage>
</organism>
<dbReference type="InterPro" id="IPR036138">
    <property type="entry name" value="PBP_dimer_sf"/>
</dbReference>
<evidence type="ECO:0000256" key="3">
    <source>
        <dbReference type="ARBA" id="ARBA00023136"/>
    </source>
</evidence>
<dbReference type="EMBL" id="BMKI01000008">
    <property type="protein sequence ID" value="GGC98590.1"/>
    <property type="molecule type" value="Genomic_DNA"/>
</dbReference>
<protein>
    <submittedName>
        <fullName evidence="6">Cell division protein FtsI</fullName>
    </submittedName>
</protein>
<keyword evidence="7" id="KW-1185">Reference proteome</keyword>
<comment type="caution">
    <text evidence="6">The sequence shown here is derived from an EMBL/GenBank/DDBJ whole genome shotgun (WGS) entry which is preliminary data.</text>
</comment>
<dbReference type="RefSeq" id="WP_088269708.1">
    <property type="nucleotide sequence ID" value="NZ_BMKI01000008.1"/>
</dbReference>
<dbReference type="SUPFAM" id="SSF56601">
    <property type="entry name" value="beta-lactamase/transpeptidase-like"/>
    <property type="match status" value="1"/>
</dbReference>
<name>A0ABQ1PKP9_9ENTE</name>
<proteinExistence type="inferred from homology"/>